<accession>A0A815SSA6</accession>
<evidence type="ECO:0000313" key="2">
    <source>
        <dbReference type="EMBL" id="CAF1077970.1"/>
    </source>
</evidence>
<sequence>MQDNAHPSLRLGFASIQNVLWISIKMHPYDKYQSQITQALSYPDNLRPKRLHEIKDELEPLKTREIIMGSLKTIGMIAFVVFFWKFSLTKARLMPPHYPPSPTDPISSSNGCVIRGLLLAAAAVLLYSGGKNYFNLQKFNVLIRMLKRDHNI</sequence>
<keyword evidence="1" id="KW-1133">Transmembrane helix</keyword>
<keyword evidence="1" id="KW-0812">Transmembrane</keyword>
<dbReference type="Proteomes" id="UP000681722">
    <property type="component" value="Unassembled WGS sequence"/>
</dbReference>
<protein>
    <submittedName>
        <fullName evidence="3">Uncharacterized protein</fullName>
    </submittedName>
</protein>
<dbReference type="EMBL" id="CAJOBC010087488">
    <property type="protein sequence ID" value="CAF4357311.1"/>
    <property type="molecule type" value="Genomic_DNA"/>
</dbReference>
<proteinExistence type="predicted"/>
<evidence type="ECO:0000313" key="6">
    <source>
        <dbReference type="Proteomes" id="UP000663829"/>
    </source>
</evidence>
<gene>
    <name evidence="3" type="ORF">GPM918_LOCUS36414</name>
    <name evidence="2" type="ORF">OVA965_LOCUS18220</name>
    <name evidence="5" type="ORF">SRO942_LOCUS37151</name>
    <name evidence="4" type="ORF">TMI583_LOCUS18231</name>
</gene>
<evidence type="ECO:0000313" key="5">
    <source>
        <dbReference type="EMBL" id="CAF4357311.1"/>
    </source>
</evidence>
<dbReference type="Proteomes" id="UP000663829">
    <property type="component" value="Unassembled WGS sequence"/>
</dbReference>
<evidence type="ECO:0000256" key="1">
    <source>
        <dbReference type="SAM" id="Phobius"/>
    </source>
</evidence>
<evidence type="ECO:0000313" key="4">
    <source>
        <dbReference type="EMBL" id="CAF3841439.1"/>
    </source>
</evidence>
<dbReference type="EMBL" id="CAJNOK010008985">
    <property type="protein sequence ID" value="CAF1077970.1"/>
    <property type="molecule type" value="Genomic_DNA"/>
</dbReference>
<comment type="caution">
    <text evidence="3">The sequence shown here is derived from an EMBL/GenBank/DDBJ whole genome shotgun (WGS) entry which is preliminary data.</text>
</comment>
<reference evidence="3" key="1">
    <citation type="submission" date="2021-02" db="EMBL/GenBank/DDBJ databases">
        <authorList>
            <person name="Nowell W R."/>
        </authorList>
    </citation>
    <scope>NUCLEOTIDE SEQUENCE</scope>
</reference>
<dbReference type="EMBL" id="CAJNOQ010021986">
    <property type="protein sequence ID" value="CAF1494627.1"/>
    <property type="molecule type" value="Genomic_DNA"/>
</dbReference>
<dbReference type="Proteomes" id="UP000677228">
    <property type="component" value="Unassembled WGS sequence"/>
</dbReference>
<name>A0A815SSA6_9BILA</name>
<feature type="transmembrane region" description="Helical" evidence="1">
    <location>
        <begin position="66"/>
        <end position="86"/>
    </location>
</feature>
<dbReference type="EMBL" id="CAJOBA010009000">
    <property type="protein sequence ID" value="CAF3841439.1"/>
    <property type="molecule type" value="Genomic_DNA"/>
</dbReference>
<keyword evidence="6" id="KW-1185">Reference proteome</keyword>
<evidence type="ECO:0000313" key="3">
    <source>
        <dbReference type="EMBL" id="CAF1494627.1"/>
    </source>
</evidence>
<feature type="transmembrane region" description="Helical" evidence="1">
    <location>
        <begin position="106"/>
        <end position="128"/>
    </location>
</feature>
<dbReference type="AlphaFoldDB" id="A0A815SSA6"/>
<dbReference type="Proteomes" id="UP000682733">
    <property type="component" value="Unassembled WGS sequence"/>
</dbReference>
<keyword evidence="1" id="KW-0472">Membrane</keyword>
<organism evidence="3 6">
    <name type="scientific">Didymodactylos carnosus</name>
    <dbReference type="NCBI Taxonomy" id="1234261"/>
    <lineage>
        <taxon>Eukaryota</taxon>
        <taxon>Metazoa</taxon>
        <taxon>Spiralia</taxon>
        <taxon>Gnathifera</taxon>
        <taxon>Rotifera</taxon>
        <taxon>Eurotatoria</taxon>
        <taxon>Bdelloidea</taxon>
        <taxon>Philodinida</taxon>
        <taxon>Philodinidae</taxon>
        <taxon>Didymodactylos</taxon>
    </lineage>
</organism>